<evidence type="ECO:0000313" key="8">
    <source>
        <dbReference type="EMBL" id="KAJ3136731.1"/>
    </source>
</evidence>
<reference evidence="8" key="1">
    <citation type="submission" date="2020-05" db="EMBL/GenBank/DDBJ databases">
        <title>Phylogenomic resolution of chytrid fungi.</title>
        <authorList>
            <person name="Stajich J.E."/>
            <person name="Amses K."/>
            <person name="Simmons R."/>
            <person name="Seto K."/>
            <person name="Myers J."/>
            <person name="Bonds A."/>
            <person name="Quandt C.A."/>
            <person name="Barry K."/>
            <person name="Liu P."/>
            <person name="Grigoriev I."/>
            <person name="Longcore J.E."/>
            <person name="James T.Y."/>
        </authorList>
    </citation>
    <scope>NUCLEOTIDE SEQUENCE</scope>
    <source>
        <strain evidence="8">JEL0513</strain>
    </source>
</reference>
<dbReference type="AlphaFoldDB" id="A0AAD5XLK6"/>
<evidence type="ECO:0000256" key="6">
    <source>
        <dbReference type="SAM" id="Phobius"/>
    </source>
</evidence>
<keyword evidence="5 6" id="KW-0472">Membrane</keyword>
<evidence type="ECO:0000256" key="2">
    <source>
        <dbReference type="ARBA" id="ARBA00006109"/>
    </source>
</evidence>
<organism evidence="8 9">
    <name type="scientific">Physocladia obscura</name>
    <dbReference type="NCBI Taxonomy" id="109957"/>
    <lineage>
        <taxon>Eukaryota</taxon>
        <taxon>Fungi</taxon>
        <taxon>Fungi incertae sedis</taxon>
        <taxon>Chytridiomycota</taxon>
        <taxon>Chytridiomycota incertae sedis</taxon>
        <taxon>Chytridiomycetes</taxon>
        <taxon>Chytridiales</taxon>
        <taxon>Chytriomycetaceae</taxon>
        <taxon>Physocladia</taxon>
    </lineage>
</organism>
<dbReference type="Proteomes" id="UP001211907">
    <property type="component" value="Unassembled WGS sequence"/>
</dbReference>
<evidence type="ECO:0000313" key="9">
    <source>
        <dbReference type="Proteomes" id="UP001211907"/>
    </source>
</evidence>
<dbReference type="GO" id="GO:0012505">
    <property type="term" value="C:endomembrane system"/>
    <property type="evidence" value="ECO:0007669"/>
    <property type="project" value="UniProtKB-SubCell"/>
</dbReference>
<keyword evidence="9" id="KW-1185">Reference proteome</keyword>
<feature type="chain" id="PRO_5042092082" description="Membrane magnesium transporter" evidence="7">
    <location>
        <begin position="28"/>
        <end position="131"/>
    </location>
</feature>
<comment type="similarity">
    <text evidence="2">Belongs to the membrane magnesium transporter (TC 1.A.67) family.</text>
</comment>
<evidence type="ECO:0000256" key="4">
    <source>
        <dbReference type="ARBA" id="ARBA00022989"/>
    </source>
</evidence>
<gene>
    <name evidence="8" type="ORF">HK100_001433</name>
</gene>
<dbReference type="Pfam" id="PF10270">
    <property type="entry name" value="MMgT"/>
    <property type="match status" value="1"/>
</dbReference>
<accession>A0AAD5XLK6</accession>
<evidence type="ECO:0008006" key="10">
    <source>
        <dbReference type="Google" id="ProtNLM"/>
    </source>
</evidence>
<dbReference type="EMBL" id="JADGJH010000131">
    <property type="protein sequence ID" value="KAJ3136731.1"/>
    <property type="molecule type" value="Genomic_DNA"/>
</dbReference>
<feature type="transmembrane region" description="Helical" evidence="6">
    <location>
        <begin position="66"/>
        <end position="87"/>
    </location>
</feature>
<comment type="caution">
    <text evidence="8">The sequence shown here is derived from an EMBL/GenBank/DDBJ whole genome shotgun (WGS) entry which is preliminary data.</text>
</comment>
<evidence type="ECO:0000256" key="1">
    <source>
        <dbReference type="ARBA" id="ARBA00004127"/>
    </source>
</evidence>
<sequence>MTLTSTLGSVVLAVGVVLLLHSGYSAAEHLAFVKATRRGSGDGLGLGGGEGLAIDALPLEIGFECLVGVLVGVVGIVFAAGAFRPVVMARDIGARSMDVLLLAPSFKLLNSRAISIYKHSTFLTNQNNNNK</sequence>
<dbReference type="InterPro" id="IPR018937">
    <property type="entry name" value="MMgT"/>
</dbReference>
<keyword evidence="3 6" id="KW-0812">Transmembrane</keyword>
<evidence type="ECO:0000256" key="7">
    <source>
        <dbReference type="SAM" id="SignalP"/>
    </source>
</evidence>
<name>A0AAD5XLK6_9FUNG</name>
<keyword evidence="7" id="KW-0732">Signal</keyword>
<protein>
    <recommendedName>
        <fullName evidence="10">Membrane magnesium transporter</fullName>
    </recommendedName>
</protein>
<evidence type="ECO:0000256" key="3">
    <source>
        <dbReference type="ARBA" id="ARBA00022692"/>
    </source>
</evidence>
<proteinExistence type="inferred from homology"/>
<feature type="signal peptide" evidence="7">
    <location>
        <begin position="1"/>
        <end position="27"/>
    </location>
</feature>
<keyword evidence="4 6" id="KW-1133">Transmembrane helix</keyword>
<evidence type="ECO:0000256" key="5">
    <source>
        <dbReference type="ARBA" id="ARBA00023136"/>
    </source>
</evidence>
<comment type="subcellular location">
    <subcellularLocation>
        <location evidence="1">Endomembrane system</location>
        <topology evidence="1">Multi-pass membrane protein</topology>
    </subcellularLocation>
</comment>